<name>A0A9N9JDK3_9GLOM</name>
<protein>
    <submittedName>
        <fullName evidence="1">26279_t:CDS:1</fullName>
    </submittedName>
</protein>
<accession>A0A9N9JDK3</accession>
<dbReference type="OrthoDB" id="2491237at2759"/>
<gene>
    <name evidence="1" type="ORF">DERYTH_LOCUS19016</name>
</gene>
<organism evidence="1 2">
    <name type="scientific">Dentiscutata erythropus</name>
    <dbReference type="NCBI Taxonomy" id="1348616"/>
    <lineage>
        <taxon>Eukaryota</taxon>
        <taxon>Fungi</taxon>
        <taxon>Fungi incertae sedis</taxon>
        <taxon>Mucoromycota</taxon>
        <taxon>Glomeromycotina</taxon>
        <taxon>Glomeromycetes</taxon>
        <taxon>Diversisporales</taxon>
        <taxon>Gigasporaceae</taxon>
        <taxon>Dentiscutata</taxon>
    </lineage>
</organism>
<proteinExistence type="predicted"/>
<keyword evidence="2" id="KW-1185">Reference proteome</keyword>
<sequence length="125" mass="14259">AFKKSGALQKRPIAFKSGVTELVGELLERAEFLMNSSISEVYKKHLFKARNVFEDFAGWMGCRPYLASRELLVDFFTWLKVTGRLSELSTCLAAVAREYKMRDFEDPTKGSSICFLVESIKRMTS</sequence>
<evidence type="ECO:0000313" key="1">
    <source>
        <dbReference type="EMBL" id="CAG8774486.1"/>
    </source>
</evidence>
<dbReference type="EMBL" id="CAJVPY010020162">
    <property type="protein sequence ID" value="CAG8774486.1"/>
    <property type="molecule type" value="Genomic_DNA"/>
</dbReference>
<evidence type="ECO:0000313" key="2">
    <source>
        <dbReference type="Proteomes" id="UP000789405"/>
    </source>
</evidence>
<comment type="caution">
    <text evidence="1">The sequence shown here is derived from an EMBL/GenBank/DDBJ whole genome shotgun (WGS) entry which is preliminary data.</text>
</comment>
<reference evidence="1" key="1">
    <citation type="submission" date="2021-06" db="EMBL/GenBank/DDBJ databases">
        <authorList>
            <person name="Kallberg Y."/>
            <person name="Tangrot J."/>
            <person name="Rosling A."/>
        </authorList>
    </citation>
    <scope>NUCLEOTIDE SEQUENCE</scope>
    <source>
        <strain evidence="1">MA453B</strain>
    </source>
</reference>
<dbReference type="AlphaFoldDB" id="A0A9N9JDK3"/>
<feature type="non-terminal residue" evidence="1">
    <location>
        <position position="1"/>
    </location>
</feature>
<dbReference type="Proteomes" id="UP000789405">
    <property type="component" value="Unassembled WGS sequence"/>
</dbReference>